<keyword evidence="3" id="KW-1185">Reference proteome</keyword>
<organism evidence="2 3">
    <name type="scientific">Symbiodinium necroappetens</name>
    <dbReference type="NCBI Taxonomy" id="1628268"/>
    <lineage>
        <taxon>Eukaryota</taxon>
        <taxon>Sar</taxon>
        <taxon>Alveolata</taxon>
        <taxon>Dinophyceae</taxon>
        <taxon>Suessiales</taxon>
        <taxon>Symbiodiniaceae</taxon>
        <taxon>Symbiodinium</taxon>
    </lineage>
</organism>
<feature type="compositionally biased region" description="Basic and acidic residues" evidence="1">
    <location>
        <begin position="427"/>
        <end position="436"/>
    </location>
</feature>
<sequence>MFLAVVHELEQHHLYLRTAPWKAACLIAPADDPETKARVLKELEAEWTMVVSLEAHPASAAELQQHCGFTVFQNYREVMTVCEKHGWKEHDEVASIMRCWFPEVAWSSNVESLFSEMSAAVKKSGQSDLGSVANLMSVGIRGLTRRICIQEDAPQSLKLDKDDWSGQQVSGLKSKIFTPSSSPACRHVSFDNIVKPFPSTSPFFHQNHCCNYMGGLGKNPMDAAQNFWVPDVFSAAMLFRHNDVYYLSTGRTPALLYAVRLKELPYVFTGGLPKEETDETRIPVNGTNQDELEDPLCDGESTKVLALLIGRSLVSTLLVSAEEVKIFDYTIHVAEQTLEAKCGSNLLLRRGTRKFSLLGWLVEKGGILKARVSSLMDLMDSMGIGMAKNSTKAQRIRKILALSSVRQECSQASIDRILKDLEHQEAKRKAKDDKQAVPEPARDEEEIIWEELEDDPAARACRELLQGQDEEEEEETVGDEPAGQEALPGGQAGEASRASRAMLSASTSLPEDLLRLMPLPAGTSMNKVVHSDRNSCAASFNPDLPRDTYDRRKKTLKSVTAAKRSESQAFYIVWVWLCSATEERPAKRRRC</sequence>
<proteinExistence type="predicted"/>
<accession>A0A812ZN14</accession>
<feature type="compositionally biased region" description="Low complexity" evidence="1">
    <location>
        <begin position="495"/>
        <end position="504"/>
    </location>
</feature>
<dbReference type="OrthoDB" id="407368at2759"/>
<evidence type="ECO:0000313" key="2">
    <source>
        <dbReference type="EMBL" id="CAE7835788.1"/>
    </source>
</evidence>
<feature type="compositionally biased region" description="Acidic residues" evidence="1">
    <location>
        <begin position="468"/>
        <end position="478"/>
    </location>
</feature>
<evidence type="ECO:0000313" key="3">
    <source>
        <dbReference type="Proteomes" id="UP000601435"/>
    </source>
</evidence>
<reference evidence="2" key="1">
    <citation type="submission" date="2021-02" db="EMBL/GenBank/DDBJ databases">
        <authorList>
            <person name="Dougan E. K."/>
            <person name="Rhodes N."/>
            <person name="Thang M."/>
            <person name="Chan C."/>
        </authorList>
    </citation>
    <scope>NUCLEOTIDE SEQUENCE</scope>
</reference>
<evidence type="ECO:0000256" key="1">
    <source>
        <dbReference type="SAM" id="MobiDB-lite"/>
    </source>
</evidence>
<protein>
    <submittedName>
        <fullName evidence="2">Uncharacterized protein</fullName>
    </submittedName>
</protein>
<name>A0A812ZN14_9DINO</name>
<dbReference type="AlphaFoldDB" id="A0A812ZN14"/>
<gene>
    <name evidence="2" type="ORF">SNEC2469_LOCUS25118</name>
</gene>
<comment type="caution">
    <text evidence="2">The sequence shown here is derived from an EMBL/GenBank/DDBJ whole genome shotgun (WGS) entry which is preliminary data.</text>
</comment>
<feature type="region of interest" description="Disordered" evidence="1">
    <location>
        <begin position="427"/>
        <end position="447"/>
    </location>
</feature>
<dbReference type="Proteomes" id="UP000601435">
    <property type="component" value="Unassembled WGS sequence"/>
</dbReference>
<dbReference type="EMBL" id="CAJNJA010049130">
    <property type="protein sequence ID" value="CAE7835788.1"/>
    <property type="molecule type" value="Genomic_DNA"/>
</dbReference>
<feature type="region of interest" description="Disordered" evidence="1">
    <location>
        <begin position="468"/>
        <end position="504"/>
    </location>
</feature>